<evidence type="ECO:0000313" key="3">
    <source>
        <dbReference type="Proteomes" id="UP000027590"/>
    </source>
</evidence>
<protein>
    <recommendedName>
        <fullName evidence="4">Structural protein P5</fullName>
    </recommendedName>
</protein>
<feature type="region of interest" description="Disordered" evidence="1">
    <location>
        <begin position="1"/>
        <end position="23"/>
    </location>
</feature>
<accession>A0A7U7IZT5</accession>
<reference evidence="2 3" key="1">
    <citation type="journal article" date="2014" name="Genome Biol. Evol.">
        <title>Acetic acid bacteria genomes reveal functional traits for adaptation to life in insect guts.</title>
        <authorList>
            <person name="Chouaia B."/>
            <person name="Gaiarsa S."/>
            <person name="Crotti E."/>
            <person name="Comandatore F."/>
            <person name="Degli Esposti M."/>
            <person name="Ricci I."/>
            <person name="Alma A."/>
            <person name="Favia G."/>
            <person name="Bandi C."/>
            <person name="Daffonchio D."/>
        </authorList>
    </citation>
    <scope>NUCLEOTIDE SEQUENCE [LARGE SCALE GENOMIC DNA]</scope>
    <source>
        <strain evidence="3">AM169</strain>
    </source>
</reference>
<gene>
    <name evidence="2" type="ORF">SACS_1843</name>
</gene>
<dbReference type="Proteomes" id="UP000027590">
    <property type="component" value="Unassembled WGS sequence"/>
</dbReference>
<reference evidence="2 3" key="2">
    <citation type="journal article" date="2014" name="PLoS ONE">
        <title>Evolution of mitochondria reconstructed from the energy metabolism of living bacteria.</title>
        <authorList>
            <person name="Degli Esposti M."/>
            <person name="Chouaia B."/>
            <person name="Comandatore F."/>
            <person name="Crotti E."/>
            <person name="Sassera D."/>
            <person name="Lievens P.M."/>
            <person name="Daffonchio D."/>
            <person name="Bandi C."/>
        </authorList>
    </citation>
    <scope>NUCLEOTIDE SEQUENCE [LARGE SCALE GENOMIC DNA]</scope>
    <source>
        <strain evidence="3">AM169</strain>
    </source>
</reference>
<evidence type="ECO:0000313" key="2">
    <source>
        <dbReference type="EMBL" id="CDG32704.1"/>
    </source>
</evidence>
<evidence type="ECO:0000256" key="1">
    <source>
        <dbReference type="SAM" id="MobiDB-lite"/>
    </source>
</evidence>
<feature type="compositionally biased region" description="Low complexity" evidence="1">
    <location>
        <begin position="1"/>
        <end position="21"/>
    </location>
</feature>
<sequence length="151" mass="16357">MTMPQTPTRPPRGIRNNNPGNLNFAHQPGAMLEPAGPGITPRFAHFSTSEAGLMALRDQLCRYMVRDRLDTVACIISQWAPPAENDTRRYIDTVAQVLGVTPDTVLGPPTATLLASLMEAIIHYENGQNPYGRLVAQVAAALPALRQTPAT</sequence>
<proteinExistence type="predicted"/>
<organism evidence="2 3">
    <name type="scientific">Parasaccharibacter apium</name>
    <dbReference type="NCBI Taxonomy" id="1510841"/>
    <lineage>
        <taxon>Bacteria</taxon>
        <taxon>Pseudomonadati</taxon>
        <taxon>Pseudomonadota</taxon>
        <taxon>Alphaproteobacteria</taxon>
        <taxon>Acetobacterales</taxon>
        <taxon>Acetobacteraceae</taxon>
        <taxon>Parasaccharibacter</taxon>
    </lineage>
</organism>
<evidence type="ECO:0008006" key="4">
    <source>
        <dbReference type="Google" id="ProtNLM"/>
    </source>
</evidence>
<dbReference type="AlphaFoldDB" id="A0A7U7IZT5"/>
<dbReference type="EMBL" id="CBLY010000008">
    <property type="protein sequence ID" value="CDG32704.1"/>
    <property type="molecule type" value="Genomic_DNA"/>
</dbReference>
<name>A0A7U7IZT5_9PROT</name>
<comment type="caution">
    <text evidence="2">The sequence shown here is derived from an EMBL/GenBank/DDBJ whole genome shotgun (WGS) entry which is preliminary data.</text>
</comment>